<dbReference type="AlphaFoldDB" id="A0A4V5LYD5"/>
<reference evidence="2 3" key="1">
    <citation type="submission" date="2019-04" db="EMBL/GenBank/DDBJ databases">
        <title>Sphingobacterium olei sp. nov., isolated from oil-contaminated soil.</title>
        <authorList>
            <person name="Liu B."/>
        </authorList>
    </citation>
    <scope>NUCLEOTIDE SEQUENCE [LARGE SCALE GENOMIC DNA]</scope>
    <source>
        <strain evidence="2 3">Y3L14</strain>
    </source>
</reference>
<dbReference type="EMBL" id="SUKA01000003">
    <property type="protein sequence ID" value="TJY66009.1"/>
    <property type="molecule type" value="Genomic_DNA"/>
</dbReference>
<keyword evidence="3" id="KW-1185">Reference proteome</keyword>
<dbReference type="OrthoDB" id="760008at2"/>
<protein>
    <submittedName>
        <fullName evidence="2">DUF4625 domain-containing protein</fullName>
    </submittedName>
</protein>
<dbReference type="PROSITE" id="PS51257">
    <property type="entry name" value="PROKAR_LIPOPROTEIN"/>
    <property type="match status" value="1"/>
</dbReference>
<evidence type="ECO:0000313" key="2">
    <source>
        <dbReference type="EMBL" id="TJY66009.1"/>
    </source>
</evidence>
<evidence type="ECO:0000313" key="3">
    <source>
        <dbReference type="Proteomes" id="UP000309872"/>
    </source>
</evidence>
<sequence length="334" mass="36633">MKKNTIYLLFLLLSLGGVITSCKDDKVELVEAPVINLSEIGASNSKKVVVGSELHLEGDIIAVGLIAKIEIEIHQEAGNFKILKSYNDGPYIGVRNTLFHEHIDIPSDAPAGAYHLDFTVTDNVGNKTTVESELTLEKAFDITEHFVAGTLSPASGSYNSVYFIRLLEDNKAVFMGSGNDLVGEYELTSDSLLVTISDPNNYRTARFAINEKHELTSAYYRALSMVYKTTGVLLAINEQNQFVGKTFRGEEFKMGPASNKADWYYKFNATGSHYGAAERAAAAEPTNAFENINNSAFKFKNSAGGTELGFVSGDSLTVFRSQGLFYFGTYKLLQ</sequence>
<dbReference type="InterPro" id="IPR027829">
    <property type="entry name" value="DUF4625"/>
</dbReference>
<accession>A0A4V5LYD5</accession>
<feature type="chain" id="PRO_5020854257" evidence="1">
    <location>
        <begin position="24"/>
        <end position="334"/>
    </location>
</feature>
<evidence type="ECO:0000256" key="1">
    <source>
        <dbReference type="SAM" id="SignalP"/>
    </source>
</evidence>
<dbReference type="Pfam" id="PF15418">
    <property type="entry name" value="DUF4625"/>
    <property type="match status" value="1"/>
</dbReference>
<organism evidence="2 3">
    <name type="scientific">Sphingobacterium alkalisoli</name>
    <dbReference type="NCBI Taxonomy" id="1874115"/>
    <lineage>
        <taxon>Bacteria</taxon>
        <taxon>Pseudomonadati</taxon>
        <taxon>Bacteroidota</taxon>
        <taxon>Sphingobacteriia</taxon>
        <taxon>Sphingobacteriales</taxon>
        <taxon>Sphingobacteriaceae</taxon>
        <taxon>Sphingobacterium</taxon>
    </lineage>
</organism>
<feature type="signal peptide" evidence="1">
    <location>
        <begin position="1"/>
        <end position="23"/>
    </location>
</feature>
<proteinExistence type="predicted"/>
<name>A0A4V5LYD5_9SPHI</name>
<comment type="caution">
    <text evidence="2">The sequence shown here is derived from an EMBL/GenBank/DDBJ whole genome shotgun (WGS) entry which is preliminary data.</text>
</comment>
<gene>
    <name evidence="2" type="ORF">FAZ19_13005</name>
</gene>
<dbReference type="Proteomes" id="UP000309872">
    <property type="component" value="Unassembled WGS sequence"/>
</dbReference>
<keyword evidence="1" id="KW-0732">Signal</keyword>
<dbReference type="RefSeq" id="WP_136821138.1">
    <property type="nucleotide sequence ID" value="NZ_BMJX01000003.1"/>
</dbReference>